<dbReference type="InterPro" id="IPR002645">
    <property type="entry name" value="STAS_dom"/>
</dbReference>
<dbReference type="Gene3D" id="3.30.750.24">
    <property type="entry name" value="STAS domain"/>
    <property type="match status" value="1"/>
</dbReference>
<dbReference type="RefSeq" id="WP_182845404.1">
    <property type="nucleotide sequence ID" value="NZ_BAAALP010000059.1"/>
</dbReference>
<dbReference type="InterPro" id="IPR036513">
    <property type="entry name" value="STAS_dom_sf"/>
</dbReference>
<keyword evidence="5" id="KW-1185">Reference proteome</keyword>
<dbReference type="PROSITE" id="PS50801">
    <property type="entry name" value="STAS"/>
    <property type="match status" value="1"/>
</dbReference>
<dbReference type="InterPro" id="IPR003658">
    <property type="entry name" value="Anti-sigma_ant"/>
</dbReference>
<evidence type="ECO:0000313" key="4">
    <source>
        <dbReference type="EMBL" id="MBA8953201.1"/>
    </source>
</evidence>
<gene>
    <name evidence="4" type="ORF">HNR61_004851</name>
</gene>
<comment type="similarity">
    <text evidence="1 2">Belongs to the anti-sigma-factor antagonist family.</text>
</comment>
<organism evidence="4 5">
    <name type="scientific">Actinomadura namibiensis</name>
    <dbReference type="NCBI Taxonomy" id="182080"/>
    <lineage>
        <taxon>Bacteria</taxon>
        <taxon>Bacillati</taxon>
        <taxon>Actinomycetota</taxon>
        <taxon>Actinomycetes</taxon>
        <taxon>Streptosporangiales</taxon>
        <taxon>Thermomonosporaceae</taxon>
        <taxon>Actinomadura</taxon>
    </lineage>
</organism>
<dbReference type="SUPFAM" id="SSF52091">
    <property type="entry name" value="SpoIIaa-like"/>
    <property type="match status" value="1"/>
</dbReference>
<evidence type="ECO:0000259" key="3">
    <source>
        <dbReference type="PROSITE" id="PS50801"/>
    </source>
</evidence>
<name>A0A7W3QN54_ACTNM</name>
<dbReference type="PANTHER" id="PTHR33495">
    <property type="entry name" value="ANTI-SIGMA FACTOR ANTAGONIST TM_1081-RELATED-RELATED"/>
    <property type="match status" value="1"/>
</dbReference>
<dbReference type="EMBL" id="JACJIA010000006">
    <property type="protein sequence ID" value="MBA8953201.1"/>
    <property type="molecule type" value="Genomic_DNA"/>
</dbReference>
<evidence type="ECO:0000256" key="2">
    <source>
        <dbReference type="RuleBase" id="RU003749"/>
    </source>
</evidence>
<protein>
    <recommendedName>
        <fullName evidence="2">Anti-sigma factor antagonist</fullName>
    </recommendedName>
</protein>
<feature type="domain" description="STAS" evidence="3">
    <location>
        <begin position="6"/>
        <end position="115"/>
    </location>
</feature>
<evidence type="ECO:0000313" key="5">
    <source>
        <dbReference type="Proteomes" id="UP000572680"/>
    </source>
</evidence>
<dbReference type="GO" id="GO:0043856">
    <property type="term" value="F:anti-sigma factor antagonist activity"/>
    <property type="evidence" value="ECO:0007669"/>
    <property type="project" value="InterPro"/>
</dbReference>
<sequence>MSSNLQVAVVERRDTVVVLAVTGELDMRTSSRFLDVAQGSVDTGHPDVILDLVGVPFCDSSGLNALVLLYRRLHAAGGSLALAQVPDRLARLLSLTGVDRLIPSHLTTKAALAARSTTQNSHPAS</sequence>
<reference evidence="4 5" key="1">
    <citation type="submission" date="2020-08" db="EMBL/GenBank/DDBJ databases">
        <title>Genomic Encyclopedia of Type Strains, Phase IV (KMG-IV): sequencing the most valuable type-strain genomes for metagenomic binning, comparative biology and taxonomic classification.</title>
        <authorList>
            <person name="Goeker M."/>
        </authorList>
    </citation>
    <scope>NUCLEOTIDE SEQUENCE [LARGE SCALE GENOMIC DNA]</scope>
    <source>
        <strain evidence="4 5">DSM 44197</strain>
    </source>
</reference>
<dbReference type="NCBIfam" id="TIGR00377">
    <property type="entry name" value="ant_ant_sig"/>
    <property type="match status" value="1"/>
</dbReference>
<dbReference type="PANTHER" id="PTHR33495:SF2">
    <property type="entry name" value="ANTI-SIGMA FACTOR ANTAGONIST TM_1081-RELATED"/>
    <property type="match status" value="1"/>
</dbReference>
<dbReference type="AlphaFoldDB" id="A0A7W3QN54"/>
<evidence type="ECO:0000256" key="1">
    <source>
        <dbReference type="ARBA" id="ARBA00009013"/>
    </source>
</evidence>
<comment type="caution">
    <text evidence="4">The sequence shown here is derived from an EMBL/GenBank/DDBJ whole genome shotgun (WGS) entry which is preliminary data.</text>
</comment>
<accession>A0A7W3QN54</accession>
<dbReference type="Pfam" id="PF01740">
    <property type="entry name" value="STAS"/>
    <property type="match status" value="1"/>
</dbReference>
<dbReference type="Proteomes" id="UP000572680">
    <property type="component" value="Unassembled WGS sequence"/>
</dbReference>
<proteinExistence type="inferred from homology"/>
<dbReference type="CDD" id="cd07043">
    <property type="entry name" value="STAS_anti-anti-sigma_factors"/>
    <property type="match status" value="1"/>
</dbReference>